<reference evidence="3" key="1">
    <citation type="journal article" date="2017" name="Nat. Ecol. Evol.">
        <title>Genome expansion and lineage-specific genetic innovations in the forest pathogenic fungi Armillaria.</title>
        <authorList>
            <person name="Sipos G."/>
            <person name="Prasanna A.N."/>
            <person name="Walter M.C."/>
            <person name="O'Connor E."/>
            <person name="Balint B."/>
            <person name="Krizsan K."/>
            <person name="Kiss B."/>
            <person name="Hess J."/>
            <person name="Varga T."/>
            <person name="Slot J."/>
            <person name="Riley R."/>
            <person name="Boka B."/>
            <person name="Rigling D."/>
            <person name="Barry K."/>
            <person name="Lee J."/>
            <person name="Mihaltcheva S."/>
            <person name="LaButti K."/>
            <person name="Lipzen A."/>
            <person name="Waldron R."/>
            <person name="Moloney N.M."/>
            <person name="Sperisen C."/>
            <person name="Kredics L."/>
            <person name="Vagvoelgyi C."/>
            <person name="Patrignani A."/>
            <person name="Fitzpatrick D."/>
            <person name="Nagy I."/>
            <person name="Doyle S."/>
            <person name="Anderson J.B."/>
            <person name="Grigoriev I.V."/>
            <person name="Gueldener U."/>
            <person name="Muensterkoetter M."/>
            <person name="Nagy L.G."/>
        </authorList>
    </citation>
    <scope>NUCLEOTIDE SEQUENCE [LARGE SCALE GENOMIC DNA]</scope>
    <source>
        <strain evidence="3">Ar21-2</strain>
    </source>
</reference>
<dbReference type="InParanoid" id="A0A2H3CFL1"/>
<name>A0A2H3CFL1_ARMGA</name>
<protein>
    <submittedName>
        <fullName evidence="2">Uncharacterized protein</fullName>
    </submittedName>
</protein>
<proteinExistence type="predicted"/>
<dbReference type="OrthoDB" id="10403271at2759"/>
<feature type="compositionally biased region" description="Polar residues" evidence="1">
    <location>
        <begin position="63"/>
        <end position="81"/>
    </location>
</feature>
<dbReference type="Proteomes" id="UP000217790">
    <property type="component" value="Unassembled WGS sequence"/>
</dbReference>
<accession>A0A2H3CFL1</accession>
<dbReference type="EMBL" id="KZ293724">
    <property type="protein sequence ID" value="PBK81861.1"/>
    <property type="molecule type" value="Genomic_DNA"/>
</dbReference>
<evidence type="ECO:0000256" key="1">
    <source>
        <dbReference type="SAM" id="MobiDB-lite"/>
    </source>
</evidence>
<evidence type="ECO:0000313" key="3">
    <source>
        <dbReference type="Proteomes" id="UP000217790"/>
    </source>
</evidence>
<organism evidence="2 3">
    <name type="scientific">Armillaria gallica</name>
    <name type="common">Bulbous honey fungus</name>
    <name type="synonym">Armillaria bulbosa</name>
    <dbReference type="NCBI Taxonomy" id="47427"/>
    <lineage>
        <taxon>Eukaryota</taxon>
        <taxon>Fungi</taxon>
        <taxon>Dikarya</taxon>
        <taxon>Basidiomycota</taxon>
        <taxon>Agaricomycotina</taxon>
        <taxon>Agaricomycetes</taxon>
        <taxon>Agaricomycetidae</taxon>
        <taxon>Agaricales</taxon>
        <taxon>Marasmiineae</taxon>
        <taxon>Physalacriaceae</taxon>
        <taxon>Armillaria</taxon>
    </lineage>
</organism>
<keyword evidence="3" id="KW-1185">Reference proteome</keyword>
<evidence type="ECO:0000313" key="2">
    <source>
        <dbReference type="EMBL" id="PBK81861.1"/>
    </source>
</evidence>
<feature type="region of interest" description="Disordered" evidence="1">
    <location>
        <begin position="63"/>
        <end position="83"/>
    </location>
</feature>
<dbReference type="AlphaFoldDB" id="A0A2H3CFL1"/>
<sequence>MCGSSSTLGPQHRLFSWEREVQKPALYDTPSGIIVAELLVFPLTYLTYLLVVMASEGCVSHSPTYTNDPLNSSPEEYQSGESPMVWNVNGTSSEYGLGMTPGTYLPPSTYHPNLFGQASTDSFPIYYGANGEIMPDQRRHTSTIVLDHRELTNIGHSAFQDSYVAAQSVRCIVDPDLLSSMGAQRLPSQPLRNDLDELLLLSSYLSYPQVPLSLHSNDPGPSDLQDWFSSIDGGSDDTWFSSFIFGGLDNSFGAENPSAPGHYSMESTNCAQPGSYSLIDFLTSAPGTNNVP</sequence>
<gene>
    <name evidence="2" type="ORF">ARMGADRAFT_771772</name>
</gene>